<dbReference type="RefSeq" id="WP_209263880.1">
    <property type="nucleotide sequence ID" value="NZ_JAFFZN010000004.1"/>
</dbReference>
<protein>
    <submittedName>
        <fullName evidence="1">Uncharacterized protein</fullName>
    </submittedName>
</protein>
<dbReference type="EMBL" id="JAFFZN010000004">
    <property type="protein sequence ID" value="MBO8185059.1"/>
    <property type="molecule type" value="Genomic_DNA"/>
</dbReference>
<evidence type="ECO:0000313" key="1">
    <source>
        <dbReference type="EMBL" id="MBO8185059.1"/>
    </source>
</evidence>
<reference evidence="1 2" key="1">
    <citation type="submission" date="2021-02" db="EMBL/GenBank/DDBJ databases">
        <title>Streptomyces spirodelae sp. nov., isolated from duckweed.</title>
        <authorList>
            <person name="Saimee Y."/>
            <person name="Duangmal K."/>
        </authorList>
    </citation>
    <scope>NUCLEOTIDE SEQUENCE [LARGE SCALE GENOMIC DNA]</scope>
    <source>
        <strain evidence="1 2">DW4-2</strain>
    </source>
</reference>
<keyword evidence="2" id="KW-1185">Reference proteome</keyword>
<accession>A0ABS3WPL0</accession>
<name>A0ABS3WPL0_9ACTN</name>
<organism evidence="1 2">
    <name type="scientific">Streptomyces spirodelae</name>
    <dbReference type="NCBI Taxonomy" id="2812904"/>
    <lineage>
        <taxon>Bacteria</taxon>
        <taxon>Bacillati</taxon>
        <taxon>Actinomycetota</taxon>
        <taxon>Actinomycetes</taxon>
        <taxon>Kitasatosporales</taxon>
        <taxon>Streptomycetaceae</taxon>
        <taxon>Streptomyces</taxon>
    </lineage>
</organism>
<comment type="caution">
    <text evidence="1">The sequence shown here is derived from an EMBL/GenBank/DDBJ whole genome shotgun (WGS) entry which is preliminary data.</text>
</comment>
<evidence type="ECO:0000313" key="2">
    <source>
        <dbReference type="Proteomes" id="UP001518976"/>
    </source>
</evidence>
<gene>
    <name evidence="1" type="ORF">JW592_06185</name>
</gene>
<proteinExistence type="predicted"/>
<sequence>MTWSEAEYRECLHSERRAYAWVMRHHGGLSPAAAWEAALECYPFEPDGDPYRGLVFHDEAWHWAMLALHGERYPVEHPELLDPPPAYRALE</sequence>
<dbReference type="Proteomes" id="UP001518976">
    <property type="component" value="Unassembled WGS sequence"/>
</dbReference>